<evidence type="ECO:0000313" key="2">
    <source>
        <dbReference type="EMBL" id="GBP74428.1"/>
    </source>
</evidence>
<dbReference type="AlphaFoldDB" id="A0A4C1YEG9"/>
<dbReference type="Proteomes" id="UP000299102">
    <property type="component" value="Unassembled WGS sequence"/>
</dbReference>
<gene>
    <name evidence="2" type="ORF">EVAR_60578_1</name>
</gene>
<feature type="region of interest" description="Disordered" evidence="1">
    <location>
        <begin position="1"/>
        <end position="29"/>
    </location>
</feature>
<reference evidence="2 3" key="1">
    <citation type="journal article" date="2019" name="Commun. Biol.">
        <title>The bagworm genome reveals a unique fibroin gene that provides high tensile strength.</title>
        <authorList>
            <person name="Kono N."/>
            <person name="Nakamura H."/>
            <person name="Ohtoshi R."/>
            <person name="Tomita M."/>
            <person name="Numata K."/>
            <person name="Arakawa K."/>
        </authorList>
    </citation>
    <scope>NUCLEOTIDE SEQUENCE [LARGE SCALE GENOMIC DNA]</scope>
</reference>
<accession>A0A4C1YEG9</accession>
<keyword evidence="3" id="KW-1185">Reference proteome</keyword>
<name>A0A4C1YEG9_EUMVA</name>
<proteinExistence type="predicted"/>
<evidence type="ECO:0000256" key="1">
    <source>
        <dbReference type="SAM" id="MobiDB-lite"/>
    </source>
</evidence>
<sequence length="108" mass="12185">MIKRQRYKHSSAFPPGRNRDKKLNGTKNGGVKTLAGDSALYYLCSSSFADERSRRSSFRSCDVRTAAIHRRSYIGASISCQPLMQRAPYLTPHATPARVDVWRYPSGF</sequence>
<dbReference type="EMBL" id="BGZK01001207">
    <property type="protein sequence ID" value="GBP74428.1"/>
    <property type="molecule type" value="Genomic_DNA"/>
</dbReference>
<comment type="caution">
    <text evidence="2">The sequence shown here is derived from an EMBL/GenBank/DDBJ whole genome shotgun (WGS) entry which is preliminary data.</text>
</comment>
<protein>
    <submittedName>
        <fullName evidence="2">Uncharacterized protein</fullName>
    </submittedName>
</protein>
<organism evidence="2 3">
    <name type="scientific">Eumeta variegata</name>
    <name type="common">Bagworm moth</name>
    <name type="synonym">Eumeta japonica</name>
    <dbReference type="NCBI Taxonomy" id="151549"/>
    <lineage>
        <taxon>Eukaryota</taxon>
        <taxon>Metazoa</taxon>
        <taxon>Ecdysozoa</taxon>
        <taxon>Arthropoda</taxon>
        <taxon>Hexapoda</taxon>
        <taxon>Insecta</taxon>
        <taxon>Pterygota</taxon>
        <taxon>Neoptera</taxon>
        <taxon>Endopterygota</taxon>
        <taxon>Lepidoptera</taxon>
        <taxon>Glossata</taxon>
        <taxon>Ditrysia</taxon>
        <taxon>Tineoidea</taxon>
        <taxon>Psychidae</taxon>
        <taxon>Oiketicinae</taxon>
        <taxon>Eumeta</taxon>
    </lineage>
</organism>
<evidence type="ECO:0000313" key="3">
    <source>
        <dbReference type="Proteomes" id="UP000299102"/>
    </source>
</evidence>